<dbReference type="AlphaFoldDB" id="A0A4R1PTZ9"/>
<name>A0A4R1PTZ9_9FIRM</name>
<proteinExistence type="predicted"/>
<dbReference type="RefSeq" id="WP_132083052.1">
    <property type="nucleotide sequence ID" value="NZ_SLUI01000017.1"/>
</dbReference>
<dbReference type="OrthoDB" id="4986073at2"/>
<sequence>MDKIRMAIVGPSDSVALAYSVATERSDILLPEGIVYQDAAQVPAIMQTRCPEFDMWLFSGIVPYHYALSVATHKPLFYLPHTGSSLYRALFEITYIQNLKLRRISFDTFSQLEVEETFKDINLPLPTIYVKPFSDVASSKEFANYHYELWQAGKIDIAVTCFLETYDRLKELGVPAFRVWTTRSNIRTTLDVAINSCLAQRFKGSQLAIQEIAIDEYDNIVRASSSYNVKRMEMCLYKILVDYAEMLKGSLVNRGDGKYTLYSTRGILEDITNELTTIPIFEKIACEVKAAVCGGIGFGDTAYDAEQNAFHALGIAQQKGKGLWMAVNDEREVIGPLSSAVHLKYSVQADTAACKRIADQLNLSVTTVNRLLAVIDKLDTDTIGAEDLAVYLSITSRSARRILTILVDNSLAELAGEEMIAKGRPRKLYRINIPLLLGYFSSAR</sequence>
<accession>A0A4R1PTZ9</accession>
<reference evidence="1 2" key="1">
    <citation type="submission" date="2019-03" db="EMBL/GenBank/DDBJ databases">
        <title>Genomic Encyclopedia of Type Strains, Phase IV (KMG-IV): sequencing the most valuable type-strain genomes for metagenomic binning, comparative biology and taxonomic classification.</title>
        <authorList>
            <person name="Goeker M."/>
        </authorList>
    </citation>
    <scope>NUCLEOTIDE SEQUENCE [LARGE SCALE GENOMIC DNA]</scope>
    <source>
        <strain evidence="1 2">DSM 15969</strain>
    </source>
</reference>
<organism evidence="1 2">
    <name type="scientific">Anaerospora hongkongensis</name>
    <dbReference type="NCBI Taxonomy" id="244830"/>
    <lineage>
        <taxon>Bacteria</taxon>
        <taxon>Bacillati</taxon>
        <taxon>Bacillota</taxon>
        <taxon>Negativicutes</taxon>
        <taxon>Selenomonadales</taxon>
        <taxon>Sporomusaceae</taxon>
        <taxon>Anaerospora</taxon>
    </lineage>
</organism>
<keyword evidence="2" id="KW-1185">Reference proteome</keyword>
<dbReference type="Proteomes" id="UP000295063">
    <property type="component" value="Unassembled WGS sequence"/>
</dbReference>
<protein>
    <recommendedName>
        <fullName evidence="3">Transcriptional regulator</fullName>
    </recommendedName>
</protein>
<dbReference type="EMBL" id="SLUI01000017">
    <property type="protein sequence ID" value="TCL33557.1"/>
    <property type="molecule type" value="Genomic_DNA"/>
</dbReference>
<comment type="caution">
    <text evidence="1">The sequence shown here is derived from an EMBL/GenBank/DDBJ whole genome shotgun (WGS) entry which is preliminary data.</text>
</comment>
<gene>
    <name evidence="1" type="ORF">EV210_11712</name>
</gene>
<dbReference type="Gene3D" id="3.30.70.270">
    <property type="match status" value="1"/>
</dbReference>
<evidence type="ECO:0008006" key="3">
    <source>
        <dbReference type="Google" id="ProtNLM"/>
    </source>
</evidence>
<evidence type="ECO:0000313" key="2">
    <source>
        <dbReference type="Proteomes" id="UP000295063"/>
    </source>
</evidence>
<evidence type="ECO:0000313" key="1">
    <source>
        <dbReference type="EMBL" id="TCL33557.1"/>
    </source>
</evidence>
<dbReference type="InterPro" id="IPR043128">
    <property type="entry name" value="Rev_trsase/Diguanyl_cyclase"/>
</dbReference>